<dbReference type="InterPro" id="IPR002477">
    <property type="entry name" value="Peptidoglycan-bd-like"/>
</dbReference>
<accession>A0AAD4NM74</accession>
<protein>
    <submittedName>
        <fullName evidence="6">Peptidoglycan binding domain-containing protein</fullName>
    </submittedName>
</protein>
<name>A0AAD4NM74_9BILA</name>
<evidence type="ECO:0000256" key="3">
    <source>
        <dbReference type="ARBA" id="ARBA00022729"/>
    </source>
</evidence>
<dbReference type="InterPro" id="IPR036365">
    <property type="entry name" value="PGBD-like_sf"/>
</dbReference>
<dbReference type="Proteomes" id="UP001201812">
    <property type="component" value="Unassembled WGS sequence"/>
</dbReference>
<keyword evidence="7" id="KW-1185">Reference proteome</keyword>
<dbReference type="SUPFAM" id="SSF47090">
    <property type="entry name" value="PGBD-like"/>
    <property type="match status" value="1"/>
</dbReference>
<keyword evidence="4" id="KW-0482">Metalloprotease</keyword>
<organism evidence="6 7">
    <name type="scientific">Ditylenchus destructor</name>
    <dbReference type="NCBI Taxonomy" id="166010"/>
    <lineage>
        <taxon>Eukaryota</taxon>
        <taxon>Metazoa</taxon>
        <taxon>Ecdysozoa</taxon>
        <taxon>Nematoda</taxon>
        <taxon>Chromadorea</taxon>
        <taxon>Rhabditida</taxon>
        <taxon>Tylenchina</taxon>
        <taxon>Tylenchomorpha</taxon>
        <taxon>Sphaerularioidea</taxon>
        <taxon>Anguinidae</taxon>
        <taxon>Anguininae</taxon>
        <taxon>Ditylenchus</taxon>
    </lineage>
</organism>
<evidence type="ECO:0000256" key="2">
    <source>
        <dbReference type="ARBA" id="ARBA00010370"/>
    </source>
</evidence>
<dbReference type="Gene3D" id="3.40.390.10">
    <property type="entry name" value="Collagenase (Catalytic Domain)"/>
    <property type="match status" value="1"/>
</dbReference>
<sequence length="186" mass="21565">MVPATDVIVYFLSMQFLVFHFCIAINEEIAFLEQFGYLEVGNGNAMSLRSESSIKKALMEMQRVARIPVTGEIDSNTKMLLRKARCGLKDTETLRLPLRQKRRHRHRSGQRVRRYVLQLKWEKLNVTYSHFHHCILFSLLLLDKRVALIGLALTEQGQLLRCQCLLSIFGIFMCPNNAEGQLLNQR</sequence>
<dbReference type="GO" id="GO:0030574">
    <property type="term" value="P:collagen catabolic process"/>
    <property type="evidence" value="ECO:0007669"/>
    <property type="project" value="TreeGrafter"/>
</dbReference>
<keyword evidence="4" id="KW-0378">Hydrolase</keyword>
<keyword evidence="4" id="KW-0645">Protease</keyword>
<dbReference type="InterPro" id="IPR024079">
    <property type="entry name" value="MetalloPept_cat_dom_sf"/>
</dbReference>
<evidence type="ECO:0000313" key="6">
    <source>
        <dbReference type="EMBL" id="KAI1729523.1"/>
    </source>
</evidence>
<feature type="domain" description="Peptidoglycan binding-like" evidence="5">
    <location>
        <begin position="32"/>
        <end position="78"/>
    </location>
</feature>
<comment type="cofactor">
    <cofactor evidence="1">
        <name>Zn(2+)</name>
        <dbReference type="ChEBI" id="CHEBI:29105"/>
    </cofactor>
</comment>
<dbReference type="PANTHER" id="PTHR10201:SF291">
    <property type="entry name" value="MATRIX METALLOPROTEINASE 1, ISOFORM C-RELATED"/>
    <property type="match status" value="1"/>
</dbReference>
<evidence type="ECO:0000313" key="7">
    <source>
        <dbReference type="Proteomes" id="UP001201812"/>
    </source>
</evidence>
<comment type="caution">
    <text evidence="6">The sequence shown here is derived from an EMBL/GenBank/DDBJ whole genome shotgun (WGS) entry which is preliminary data.</text>
</comment>
<dbReference type="PANTHER" id="PTHR10201">
    <property type="entry name" value="MATRIX METALLOPROTEINASE"/>
    <property type="match status" value="1"/>
</dbReference>
<dbReference type="EMBL" id="JAKKPZ010000001">
    <property type="protein sequence ID" value="KAI1729523.1"/>
    <property type="molecule type" value="Genomic_DNA"/>
</dbReference>
<dbReference type="Pfam" id="PF01471">
    <property type="entry name" value="PG_binding_1"/>
    <property type="match status" value="1"/>
</dbReference>
<keyword evidence="3" id="KW-0732">Signal</keyword>
<gene>
    <name evidence="6" type="ORF">DdX_01768</name>
</gene>
<evidence type="ECO:0000256" key="4">
    <source>
        <dbReference type="ARBA" id="ARBA00023049"/>
    </source>
</evidence>
<dbReference type="GO" id="GO:0004222">
    <property type="term" value="F:metalloendopeptidase activity"/>
    <property type="evidence" value="ECO:0007669"/>
    <property type="project" value="TreeGrafter"/>
</dbReference>
<evidence type="ECO:0000259" key="5">
    <source>
        <dbReference type="Pfam" id="PF01471"/>
    </source>
</evidence>
<reference evidence="6" key="1">
    <citation type="submission" date="2022-01" db="EMBL/GenBank/DDBJ databases">
        <title>Genome Sequence Resource for Two Populations of Ditylenchus destructor, the Migratory Endoparasitic Phytonematode.</title>
        <authorList>
            <person name="Zhang H."/>
            <person name="Lin R."/>
            <person name="Xie B."/>
        </authorList>
    </citation>
    <scope>NUCLEOTIDE SEQUENCE</scope>
    <source>
        <strain evidence="6">BazhouSP</strain>
    </source>
</reference>
<evidence type="ECO:0000256" key="1">
    <source>
        <dbReference type="ARBA" id="ARBA00001947"/>
    </source>
</evidence>
<proteinExistence type="inferred from homology"/>
<dbReference type="GO" id="GO:0030198">
    <property type="term" value="P:extracellular matrix organization"/>
    <property type="evidence" value="ECO:0007669"/>
    <property type="project" value="TreeGrafter"/>
</dbReference>
<dbReference type="AlphaFoldDB" id="A0AAD4NM74"/>
<comment type="similarity">
    <text evidence="2">Belongs to the peptidase M10A family.</text>
</comment>